<gene>
    <name evidence="2" type="ORF">FHS09_003952</name>
</gene>
<feature type="transmembrane region" description="Helical" evidence="1">
    <location>
        <begin position="55"/>
        <end position="73"/>
    </location>
</feature>
<protein>
    <recommendedName>
        <fullName evidence="4">Transmembrane protein</fullName>
    </recommendedName>
</protein>
<organism evidence="2 3">
    <name type="scientific">Microbulbifer rhizosphaerae</name>
    <dbReference type="NCBI Taxonomy" id="1562603"/>
    <lineage>
        <taxon>Bacteria</taxon>
        <taxon>Pseudomonadati</taxon>
        <taxon>Pseudomonadota</taxon>
        <taxon>Gammaproteobacteria</taxon>
        <taxon>Cellvibrionales</taxon>
        <taxon>Microbulbiferaceae</taxon>
        <taxon>Microbulbifer</taxon>
    </lineage>
</organism>
<feature type="transmembrane region" description="Helical" evidence="1">
    <location>
        <begin position="20"/>
        <end position="43"/>
    </location>
</feature>
<keyword evidence="1" id="KW-0472">Membrane</keyword>
<dbReference type="Proteomes" id="UP000535937">
    <property type="component" value="Unassembled WGS sequence"/>
</dbReference>
<evidence type="ECO:0000313" key="3">
    <source>
        <dbReference type="Proteomes" id="UP000535937"/>
    </source>
</evidence>
<dbReference type="AlphaFoldDB" id="A0A7W4ZC90"/>
<dbReference type="RefSeq" id="WP_221192139.1">
    <property type="nucleotide sequence ID" value="NZ_JACHWZ010000024.1"/>
</dbReference>
<feature type="transmembrane region" description="Helical" evidence="1">
    <location>
        <begin position="113"/>
        <end position="132"/>
    </location>
</feature>
<feature type="transmembrane region" description="Helical" evidence="1">
    <location>
        <begin position="80"/>
        <end position="101"/>
    </location>
</feature>
<proteinExistence type="predicted"/>
<keyword evidence="1" id="KW-1133">Transmembrane helix</keyword>
<keyword evidence="3" id="KW-1185">Reference proteome</keyword>
<evidence type="ECO:0000313" key="2">
    <source>
        <dbReference type="EMBL" id="MBB3063100.1"/>
    </source>
</evidence>
<name>A0A7W4ZC90_9GAMM</name>
<sequence>MRSSSMRPATEQASNAWITFLAHLLFTLAAWTVFIKYLFPIGFALANGEPWTSHIYWDLWPLAHVWMGWALLARPRYTRALAIGMSVVEIIIISTLFARFLSDPEWSIWRTNWFVNKVFVLTCFVLVLITALSRPETLKARPL</sequence>
<comment type="caution">
    <text evidence="2">The sequence shown here is derived from an EMBL/GenBank/DDBJ whole genome shotgun (WGS) entry which is preliminary data.</text>
</comment>
<reference evidence="2 3" key="1">
    <citation type="submission" date="2020-08" db="EMBL/GenBank/DDBJ databases">
        <title>Genomic Encyclopedia of Type Strains, Phase III (KMG-III): the genomes of soil and plant-associated and newly described type strains.</title>
        <authorList>
            <person name="Whitman W."/>
        </authorList>
    </citation>
    <scope>NUCLEOTIDE SEQUENCE [LARGE SCALE GENOMIC DNA]</scope>
    <source>
        <strain evidence="2 3">CECT 8799</strain>
    </source>
</reference>
<dbReference type="EMBL" id="JACHWZ010000024">
    <property type="protein sequence ID" value="MBB3063100.1"/>
    <property type="molecule type" value="Genomic_DNA"/>
</dbReference>
<accession>A0A7W4ZC90</accession>
<evidence type="ECO:0000256" key="1">
    <source>
        <dbReference type="SAM" id="Phobius"/>
    </source>
</evidence>
<evidence type="ECO:0008006" key="4">
    <source>
        <dbReference type="Google" id="ProtNLM"/>
    </source>
</evidence>
<keyword evidence="1" id="KW-0812">Transmembrane</keyword>